<evidence type="ECO:0000256" key="10">
    <source>
        <dbReference type="SAM" id="MobiDB-lite"/>
    </source>
</evidence>
<evidence type="ECO:0000256" key="6">
    <source>
        <dbReference type="ARBA" id="ARBA00023125"/>
    </source>
</evidence>
<dbReference type="InterPro" id="IPR001091">
    <property type="entry name" value="RM_Methyltransferase"/>
</dbReference>
<keyword evidence="2" id="KW-0489">Methyltransferase</keyword>
<comment type="catalytic activity">
    <reaction evidence="7">
        <text>a 2'-deoxyadenosine in DNA + S-adenosyl-L-methionine = an N(6)-methyl-2'-deoxyadenosine in DNA + S-adenosyl-L-homocysteine + H(+)</text>
        <dbReference type="Rhea" id="RHEA:15197"/>
        <dbReference type="Rhea" id="RHEA-COMP:12418"/>
        <dbReference type="Rhea" id="RHEA-COMP:12419"/>
        <dbReference type="ChEBI" id="CHEBI:15378"/>
        <dbReference type="ChEBI" id="CHEBI:57856"/>
        <dbReference type="ChEBI" id="CHEBI:59789"/>
        <dbReference type="ChEBI" id="CHEBI:90615"/>
        <dbReference type="ChEBI" id="CHEBI:90616"/>
        <dbReference type="EC" id="2.1.1.72"/>
    </reaction>
</comment>
<organism evidence="12 13">
    <name type="scientific">Falsiroseomonas tokyonensis</name>
    <dbReference type="NCBI Taxonomy" id="430521"/>
    <lineage>
        <taxon>Bacteria</taxon>
        <taxon>Pseudomonadati</taxon>
        <taxon>Pseudomonadota</taxon>
        <taxon>Alphaproteobacteria</taxon>
        <taxon>Acetobacterales</taxon>
        <taxon>Roseomonadaceae</taxon>
        <taxon>Falsiroseomonas</taxon>
    </lineage>
</organism>
<dbReference type="EMBL" id="JBHRSB010000004">
    <property type="protein sequence ID" value="MFC3001548.1"/>
    <property type="molecule type" value="Genomic_DNA"/>
</dbReference>
<dbReference type="Pfam" id="PF01555">
    <property type="entry name" value="N6_N4_Mtase"/>
    <property type="match status" value="1"/>
</dbReference>
<dbReference type="Gene3D" id="3.40.50.150">
    <property type="entry name" value="Vaccinia Virus protein VP39"/>
    <property type="match status" value="1"/>
</dbReference>
<evidence type="ECO:0000256" key="4">
    <source>
        <dbReference type="ARBA" id="ARBA00022691"/>
    </source>
</evidence>
<evidence type="ECO:0000256" key="5">
    <source>
        <dbReference type="ARBA" id="ARBA00022747"/>
    </source>
</evidence>
<feature type="region of interest" description="Disordered" evidence="10">
    <location>
        <begin position="270"/>
        <end position="308"/>
    </location>
</feature>
<sequence length="461" mass="50612">MEVLRRLPEGRFHTCVTSPPYFAARDYRVEGQIGLEDTPDAYIGRLVDVFREVRRVLRADGTLWLNIGDCYAYGGGGVDRNLSNEFRYKKSAGGQDRIPEHRAVKRPPLGTKKKDLLGIGWQLAVALRDDGWWLRQEIVWEKPHSLPNSAIDRFTSSHERIFLLTKRATYKFDASLRKQHSVWTIPIRPQAGPHTAPFPPELVRRCLVAGTQEGGEVLDPFGGSGTTGIVASQLGRKATLIDLSPTFVEFARRRIANELGLPTAKLIKSKSSASHATAPAAGLRKSQAPDQPYVGRSRSSLGKSKTKSQAYRARLREGGLRPVQFWVPDTKAPAFRMEAARQVALLGEGAGCPECEWRRGDVVALLAAGGDQRLAVIVQSDCFATTRTLLACPLVADALGAPLLRVLVEPSDHLPLERNAWIMVERGGPVDRHNIGSSIGHLSCSEVANLDRALFVLLGLG</sequence>
<dbReference type="InterPro" id="IPR021558">
    <property type="entry name" value="MazE-like"/>
</dbReference>
<evidence type="ECO:0000256" key="7">
    <source>
        <dbReference type="ARBA" id="ARBA00047942"/>
    </source>
</evidence>
<evidence type="ECO:0000313" key="13">
    <source>
        <dbReference type="Proteomes" id="UP001595420"/>
    </source>
</evidence>
<keyword evidence="3" id="KW-0808">Transferase</keyword>
<evidence type="ECO:0000256" key="9">
    <source>
        <dbReference type="RuleBase" id="RU362026"/>
    </source>
</evidence>
<dbReference type="Gene3D" id="2.30.30.110">
    <property type="match status" value="1"/>
</dbReference>
<dbReference type="PRINTS" id="PR00508">
    <property type="entry name" value="S21N4MTFRASE"/>
</dbReference>
<evidence type="ECO:0000256" key="8">
    <source>
        <dbReference type="ARBA" id="ARBA00049120"/>
    </source>
</evidence>
<keyword evidence="4" id="KW-0949">S-adenosyl-L-methionine</keyword>
<comment type="similarity">
    <text evidence="1">Belongs to the N(4)/N(6)-methyltransferase family. N(4) subfamily.</text>
</comment>
<name>A0ABV7BYF7_9PROT</name>
<evidence type="ECO:0000256" key="3">
    <source>
        <dbReference type="ARBA" id="ARBA00022679"/>
    </source>
</evidence>
<comment type="caution">
    <text evidence="12">The sequence shown here is derived from an EMBL/GenBank/DDBJ whole genome shotgun (WGS) entry which is preliminary data.</text>
</comment>
<dbReference type="InterPro" id="IPR011067">
    <property type="entry name" value="Plasmid_toxin/cell-grow_inhib"/>
</dbReference>
<reference evidence="13" key="1">
    <citation type="journal article" date="2019" name="Int. J. Syst. Evol. Microbiol.">
        <title>The Global Catalogue of Microorganisms (GCM) 10K type strain sequencing project: providing services to taxonomists for standard genome sequencing and annotation.</title>
        <authorList>
            <consortium name="The Broad Institute Genomics Platform"/>
            <consortium name="The Broad Institute Genome Sequencing Center for Infectious Disease"/>
            <person name="Wu L."/>
            <person name="Ma J."/>
        </authorList>
    </citation>
    <scope>NUCLEOTIDE SEQUENCE [LARGE SCALE GENOMIC DNA]</scope>
    <source>
        <strain evidence="13">CGMCC 1.16855</strain>
    </source>
</reference>
<dbReference type="InterPro" id="IPR002941">
    <property type="entry name" value="DNA_methylase_N4/N6"/>
</dbReference>
<proteinExistence type="inferred from homology"/>
<feature type="compositionally biased region" description="Polar residues" evidence="10">
    <location>
        <begin position="297"/>
        <end position="308"/>
    </location>
</feature>
<keyword evidence="13" id="KW-1185">Reference proteome</keyword>
<dbReference type="Pfam" id="PF02452">
    <property type="entry name" value="PemK_toxin"/>
    <property type="match status" value="1"/>
</dbReference>
<keyword evidence="6" id="KW-0238">DNA-binding</keyword>
<evidence type="ECO:0000259" key="11">
    <source>
        <dbReference type="Pfam" id="PF01555"/>
    </source>
</evidence>
<dbReference type="InterPro" id="IPR003477">
    <property type="entry name" value="PemK-like"/>
</dbReference>
<dbReference type="Pfam" id="PF11455">
    <property type="entry name" value="MazE-like"/>
    <property type="match status" value="1"/>
</dbReference>
<protein>
    <recommendedName>
        <fullName evidence="9">Methyltransferase</fullName>
        <ecNumber evidence="9">2.1.1.-</ecNumber>
    </recommendedName>
</protein>
<feature type="domain" description="DNA methylase N-4/N-6" evidence="11">
    <location>
        <begin position="13"/>
        <end position="251"/>
    </location>
</feature>
<dbReference type="PROSITE" id="PS00093">
    <property type="entry name" value="N4_MTASE"/>
    <property type="match status" value="1"/>
</dbReference>
<dbReference type="Proteomes" id="UP001595420">
    <property type="component" value="Unassembled WGS sequence"/>
</dbReference>
<accession>A0ABV7BYF7</accession>
<dbReference type="InterPro" id="IPR017985">
    <property type="entry name" value="MeTrfase_CN4_CS"/>
</dbReference>
<evidence type="ECO:0000313" key="12">
    <source>
        <dbReference type="EMBL" id="MFC3001548.1"/>
    </source>
</evidence>
<dbReference type="CDD" id="cd02440">
    <property type="entry name" value="AdoMet_MTases"/>
    <property type="match status" value="1"/>
</dbReference>
<dbReference type="EC" id="2.1.1.-" evidence="9"/>
<comment type="catalytic activity">
    <reaction evidence="8">
        <text>a 2'-deoxycytidine in DNA + S-adenosyl-L-methionine = an N(4)-methyl-2'-deoxycytidine in DNA + S-adenosyl-L-homocysteine + H(+)</text>
        <dbReference type="Rhea" id="RHEA:16857"/>
        <dbReference type="Rhea" id="RHEA-COMP:11369"/>
        <dbReference type="Rhea" id="RHEA-COMP:13674"/>
        <dbReference type="ChEBI" id="CHEBI:15378"/>
        <dbReference type="ChEBI" id="CHEBI:57856"/>
        <dbReference type="ChEBI" id="CHEBI:59789"/>
        <dbReference type="ChEBI" id="CHEBI:85452"/>
        <dbReference type="ChEBI" id="CHEBI:137933"/>
        <dbReference type="EC" id="2.1.1.113"/>
    </reaction>
</comment>
<dbReference type="SUPFAM" id="SSF53335">
    <property type="entry name" value="S-adenosyl-L-methionine-dependent methyltransferases"/>
    <property type="match status" value="1"/>
</dbReference>
<dbReference type="InterPro" id="IPR029063">
    <property type="entry name" value="SAM-dependent_MTases_sf"/>
</dbReference>
<evidence type="ECO:0000256" key="2">
    <source>
        <dbReference type="ARBA" id="ARBA00022603"/>
    </source>
</evidence>
<gene>
    <name evidence="12" type="ORF">ACFOD3_16700</name>
</gene>
<evidence type="ECO:0000256" key="1">
    <source>
        <dbReference type="ARBA" id="ARBA00010203"/>
    </source>
</evidence>
<dbReference type="SUPFAM" id="SSF50118">
    <property type="entry name" value="Cell growth inhibitor/plasmid maintenance toxic component"/>
    <property type="match status" value="1"/>
</dbReference>
<keyword evidence="5" id="KW-0680">Restriction system</keyword>